<organism evidence="2 3">
    <name type="scientific">Penicillium oxalicum (strain 114-2 / CGMCC 5302)</name>
    <name type="common">Penicillium decumbens</name>
    <dbReference type="NCBI Taxonomy" id="933388"/>
    <lineage>
        <taxon>Eukaryota</taxon>
        <taxon>Fungi</taxon>
        <taxon>Dikarya</taxon>
        <taxon>Ascomycota</taxon>
        <taxon>Pezizomycotina</taxon>
        <taxon>Eurotiomycetes</taxon>
        <taxon>Eurotiomycetidae</taxon>
        <taxon>Eurotiales</taxon>
        <taxon>Aspergillaceae</taxon>
        <taxon>Penicillium</taxon>
    </lineage>
</organism>
<feature type="compositionally biased region" description="Polar residues" evidence="1">
    <location>
        <begin position="1"/>
        <end position="11"/>
    </location>
</feature>
<protein>
    <submittedName>
        <fullName evidence="2">Uncharacterized protein</fullName>
    </submittedName>
</protein>
<evidence type="ECO:0000256" key="1">
    <source>
        <dbReference type="SAM" id="MobiDB-lite"/>
    </source>
</evidence>
<dbReference type="EMBL" id="KB644411">
    <property type="protein sequence ID" value="EPS29398.1"/>
    <property type="molecule type" value="Genomic_DNA"/>
</dbReference>
<proteinExistence type="predicted"/>
<dbReference type="HOGENOM" id="CLU_2224125_0_0_1"/>
<gene>
    <name evidence="2" type="ORF">PDE_04347</name>
</gene>
<sequence length="106" mass="11704">MTSVGDSNSRDILQPTRSKRSDGPSTAMADAAELESWIDTLETALDKAKAFAQEARASLKMLREQRESARPFLEPPTLTVREFYGEGKSGSRPLSYLDADAIFLHV</sequence>
<evidence type="ECO:0000313" key="3">
    <source>
        <dbReference type="Proteomes" id="UP000019376"/>
    </source>
</evidence>
<dbReference type="Proteomes" id="UP000019376">
    <property type="component" value="Unassembled WGS sequence"/>
</dbReference>
<reference evidence="2 3" key="1">
    <citation type="journal article" date="2013" name="PLoS ONE">
        <title>Genomic and secretomic analyses reveal unique features of the lignocellulolytic enzyme system of Penicillium decumbens.</title>
        <authorList>
            <person name="Liu G."/>
            <person name="Zhang L."/>
            <person name="Wei X."/>
            <person name="Zou G."/>
            <person name="Qin Y."/>
            <person name="Ma L."/>
            <person name="Li J."/>
            <person name="Zheng H."/>
            <person name="Wang S."/>
            <person name="Wang C."/>
            <person name="Xun L."/>
            <person name="Zhao G.-P."/>
            <person name="Zhou Z."/>
            <person name="Qu Y."/>
        </authorList>
    </citation>
    <scope>NUCLEOTIDE SEQUENCE [LARGE SCALE GENOMIC DNA]</scope>
    <source>
        <strain evidence="3">114-2 / CGMCC 5302</strain>
    </source>
</reference>
<evidence type="ECO:0000313" key="2">
    <source>
        <dbReference type="EMBL" id="EPS29398.1"/>
    </source>
</evidence>
<dbReference type="AlphaFoldDB" id="S8ATH1"/>
<keyword evidence="3" id="KW-1185">Reference proteome</keyword>
<feature type="region of interest" description="Disordered" evidence="1">
    <location>
        <begin position="1"/>
        <end position="28"/>
    </location>
</feature>
<name>S8ATH1_PENO1</name>
<accession>S8ATH1</accession>